<dbReference type="PANTHER" id="PTHR13061:SF29">
    <property type="entry name" value="GAMMA CARBONIC ANHYDRASE-LIKE 1, MITOCHONDRIAL-RELATED"/>
    <property type="match status" value="1"/>
</dbReference>
<evidence type="ECO:0000313" key="2">
    <source>
        <dbReference type="Proteomes" id="UP001160625"/>
    </source>
</evidence>
<dbReference type="PANTHER" id="PTHR13061">
    <property type="entry name" value="DYNACTIN SUBUNIT P25"/>
    <property type="match status" value="1"/>
</dbReference>
<dbReference type="Gene3D" id="2.160.10.10">
    <property type="entry name" value="Hexapeptide repeat proteins"/>
    <property type="match status" value="1"/>
</dbReference>
<evidence type="ECO:0000313" key="1">
    <source>
        <dbReference type="EMBL" id="MDH7637110.1"/>
    </source>
</evidence>
<organism evidence="1 2">
    <name type="scientific">Sphingomonas oryzagri</name>
    <dbReference type="NCBI Taxonomy" id="3042314"/>
    <lineage>
        <taxon>Bacteria</taxon>
        <taxon>Pseudomonadati</taxon>
        <taxon>Pseudomonadota</taxon>
        <taxon>Alphaproteobacteria</taxon>
        <taxon>Sphingomonadales</taxon>
        <taxon>Sphingomonadaceae</taxon>
        <taxon>Sphingomonas</taxon>
    </lineage>
</organism>
<gene>
    <name evidence="1" type="ORF">QGN17_00070</name>
</gene>
<keyword evidence="2" id="KW-1185">Reference proteome</keyword>
<dbReference type="InterPro" id="IPR047324">
    <property type="entry name" value="LbH_gamma_CA-like"/>
</dbReference>
<dbReference type="CDD" id="cd04645">
    <property type="entry name" value="LbH_gamma_CA_like"/>
    <property type="match status" value="1"/>
</dbReference>
<dbReference type="Proteomes" id="UP001160625">
    <property type="component" value="Unassembled WGS sequence"/>
</dbReference>
<comment type="caution">
    <text evidence="1">The sequence shown here is derived from an EMBL/GenBank/DDBJ whole genome shotgun (WGS) entry which is preliminary data.</text>
</comment>
<proteinExistence type="predicted"/>
<accession>A0ABT6MVU9</accession>
<dbReference type="InterPro" id="IPR050484">
    <property type="entry name" value="Transf_Hexapept/Carb_Anhydrase"/>
</dbReference>
<dbReference type="InterPro" id="IPR011004">
    <property type="entry name" value="Trimer_LpxA-like_sf"/>
</dbReference>
<sequence length="183" mass="19079">MRADSGGYGGGQVFALGDLVPRIAHDVFLAPGVVVIGDVEIGPGSSIWFNCVLRGDADAIRIGARSNIQDGSVIHADKGFPTIIGDDVLVGHMVMLHGGVVADRGFVGMGATMLNGARVEGDGMLGAGALLTGGKIVGARELWAGRPARFVRELDDAAIADMIAGTRRYAERAQQYRHGLMPI</sequence>
<dbReference type="EMBL" id="JARYGZ010000001">
    <property type="protein sequence ID" value="MDH7637110.1"/>
    <property type="molecule type" value="Genomic_DNA"/>
</dbReference>
<dbReference type="RefSeq" id="WP_281042480.1">
    <property type="nucleotide sequence ID" value="NZ_JARYGZ010000001.1"/>
</dbReference>
<protein>
    <submittedName>
        <fullName evidence="1">Gamma carbonic anhydrase family protein</fullName>
    </submittedName>
</protein>
<dbReference type="Pfam" id="PF00132">
    <property type="entry name" value="Hexapep"/>
    <property type="match status" value="1"/>
</dbReference>
<dbReference type="SUPFAM" id="SSF51161">
    <property type="entry name" value="Trimeric LpxA-like enzymes"/>
    <property type="match status" value="1"/>
</dbReference>
<name>A0ABT6MVU9_9SPHN</name>
<dbReference type="InterPro" id="IPR001451">
    <property type="entry name" value="Hexapep"/>
</dbReference>
<reference evidence="1" key="1">
    <citation type="submission" date="2023-04" db="EMBL/GenBank/DDBJ databases">
        <title>Sphingomonas sp. MAHUQ-71 isolated from rice field.</title>
        <authorList>
            <person name="Huq M.A."/>
        </authorList>
    </citation>
    <scope>NUCLEOTIDE SEQUENCE</scope>
    <source>
        <strain evidence="1">MAHUQ-71</strain>
    </source>
</reference>